<organism evidence="8 9">
    <name type="scientific">Rhodamnia argentea</name>
    <dbReference type="NCBI Taxonomy" id="178133"/>
    <lineage>
        <taxon>Eukaryota</taxon>
        <taxon>Viridiplantae</taxon>
        <taxon>Streptophyta</taxon>
        <taxon>Embryophyta</taxon>
        <taxon>Tracheophyta</taxon>
        <taxon>Spermatophyta</taxon>
        <taxon>Magnoliopsida</taxon>
        <taxon>eudicotyledons</taxon>
        <taxon>Gunneridae</taxon>
        <taxon>Pentapetalae</taxon>
        <taxon>rosids</taxon>
        <taxon>malvids</taxon>
        <taxon>Myrtales</taxon>
        <taxon>Myrtaceae</taxon>
        <taxon>Myrtoideae</taxon>
        <taxon>Myrteae</taxon>
        <taxon>Australasian group</taxon>
        <taxon>Rhodamnia</taxon>
    </lineage>
</organism>
<dbReference type="AlphaFoldDB" id="A0A8B8QM75"/>
<comment type="subcellular location">
    <subcellularLocation>
        <location evidence="1 4">Nucleus</location>
    </subcellularLocation>
</comment>
<dbReference type="Proteomes" id="UP000827889">
    <property type="component" value="Chromosome 5"/>
</dbReference>
<sequence>MERCSRSRDLLQKFTCSSSGVHRPEYRTPNEETEELELNLGLSLGGKFGVDKSSSKLFRSSSLAGAMTLLGEEDNPTTLPSVPYPSLMRTSSLPTETEEEWRKRKEMQTLRRMEAKRRRLERQRSLRTDREGGCDEERPEIEGKLGLTSRDKHQFLVANGVCHVREIKSYTSDGILQRPENAMRCYNSEVPPFGLAGWAEAAKQALIFAGVDVGIKGKCGASAGGGGGGSGSAVSGVEAQGKISLDRSESDIRTAFIQGSSSCRDDNGSVVNQHLQEPNNKLVRTLTSMVDENLSDTLMRAERQSPTKKSNSVNNAGKDFVANATVDMPWVFTRGDSPDGKRIEGILYKYGKGEEVRIVCVCHGNFLSPAEFVKHAGGGDVANPRRHIFISTNPVFSQ</sequence>
<evidence type="ECO:0000313" key="9">
    <source>
        <dbReference type="RefSeq" id="XP_030547337.1"/>
    </source>
</evidence>
<feature type="compositionally biased region" description="Basic and acidic residues" evidence="5">
    <location>
        <begin position="122"/>
        <end position="138"/>
    </location>
</feature>
<dbReference type="GeneID" id="115753008"/>
<keyword evidence="8" id="KW-1185">Reference proteome</keyword>
<comment type="function">
    <text evidence="4">Acts as a negative regulator of abscisic acid (ABA) response.</text>
</comment>
<evidence type="ECO:0000256" key="1">
    <source>
        <dbReference type="ARBA" id="ARBA00004123"/>
    </source>
</evidence>
<feature type="domain" description="Ethylene-responsive binding factor-associated repression" evidence="6">
    <location>
        <begin position="31"/>
        <end position="65"/>
    </location>
</feature>
<dbReference type="InterPro" id="IPR012463">
    <property type="entry name" value="Ninja_motif"/>
</dbReference>
<dbReference type="RefSeq" id="XP_030547337.1">
    <property type="nucleotide sequence ID" value="XM_030691477.2"/>
</dbReference>
<keyword evidence="3 4" id="KW-0539">Nucleus</keyword>
<reference evidence="9" key="1">
    <citation type="submission" date="2025-08" db="UniProtKB">
        <authorList>
            <consortium name="RefSeq"/>
        </authorList>
    </citation>
    <scope>IDENTIFICATION</scope>
    <source>
        <tissue evidence="9">Leaf</tissue>
    </source>
</reference>
<name>A0A8B8QM75_9MYRT</name>
<feature type="region of interest" description="Disordered" evidence="5">
    <location>
        <begin position="72"/>
        <end position="102"/>
    </location>
</feature>
<gene>
    <name evidence="9" type="primary">LOC115753008</name>
</gene>
<evidence type="ECO:0000256" key="2">
    <source>
        <dbReference type="ARBA" id="ARBA00006081"/>
    </source>
</evidence>
<feature type="domain" description="Tify" evidence="7">
    <location>
        <begin position="357"/>
        <end position="390"/>
    </location>
</feature>
<dbReference type="GO" id="GO:0005634">
    <property type="term" value="C:nucleus"/>
    <property type="evidence" value="ECO:0007669"/>
    <property type="project" value="UniProtKB-SubCell"/>
</dbReference>
<dbReference type="PANTHER" id="PTHR31413:SF46">
    <property type="entry name" value="NINJA-FAMILY PROTEIN AFP1"/>
    <property type="match status" value="1"/>
</dbReference>
<dbReference type="Pfam" id="PF16135">
    <property type="entry name" value="TDBD"/>
    <property type="match status" value="1"/>
</dbReference>
<dbReference type="GO" id="GO:0009737">
    <property type="term" value="P:response to abscisic acid"/>
    <property type="evidence" value="ECO:0007669"/>
    <property type="project" value="TreeGrafter"/>
</dbReference>
<protein>
    <recommendedName>
        <fullName evidence="4">Ninja-family protein</fullName>
    </recommendedName>
    <alternativeName>
        <fullName evidence="4">ABI-binding protein</fullName>
    </alternativeName>
</protein>
<dbReference type="OrthoDB" id="667358at2759"/>
<evidence type="ECO:0000259" key="6">
    <source>
        <dbReference type="Pfam" id="PF07897"/>
    </source>
</evidence>
<evidence type="ECO:0000313" key="8">
    <source>
        <dbReference type="Proteomes" id="UP000827889"/>
    </source>
</evidence>
<comment type="similarity">
    <text evidence="2 4">Belongs to the Ninja family.</text>
</comment>
<dbReference type="InterPro" id="IPR031307">
    <property type="entry name" value="Ninja_fam"/>
</dbReference>
<feature type="region of interest" description="Disordered" evidence="5">
    <location>
        <begin position="114"/>
        <end position="138"/>
    </location>
</feature>
<evidence type="ECO:0000259" key="7">
    <source>
        <dbReference type="Pfam" id="PF16135"/>
    </source>
</evidence>
<dbReference type="KEGG" id="rarg:115753008"/>
<dbReference type="PANTHER" id="PTHR31413">
    <property type="entry name" value="AFP HOMOLOG 2"/>
    <property type="match status" value="1"/>
</dbReference>
<dbReference type="Pfam" id="PF07897">
    <property type="entry name" value="EAR"/>
    <property type="match status" value="1"/>
</dbReference>
<dbReference type="InterPro" id="IPR032308">
    <property type="entry name" value="TDBD"/>
</dbReference>
<dbReference type="GO" id="GO:0007165">
    <property type="term" value="P:signal transduction"/>
    <property type="evidence" value="ECO:0007669"/>
    <property type="project" value="InterPro"/>
</dbReference>
<evidence type="ECO:0000256" key="5">
    <source>
        <dbReference type="SAM" id="MobiDB-lite"/>
    </source>
</evidence>
<proteinExistence type="inferred from homology"/>
<evidence type="ECO:0000256" key="4">
    <source>
        <dbReference type="RuleBase" id="RU369029"/>
    </source>
</evidence>
<evidence type="ECO:0000256" key="3">
    <source>
        <dbReference type="ARBA" id="ARBA00023242"/>
    </source>
</evidence>
<dbReference type="GO" id="GO:0045892">
    <property type="term" value="P:negative regulation of DNA-templated transcription"/>
    <property type="evidence" value="ECO:0007669"/>
    <property type="project" value="TreeGrafter"/>
</dbReference>
<dbReference type="InterPro" id="IPR032310">
    <property type="entry name" value="NLS_NINJA_AFP-like"/>
</dbReference>
<dbReference type="Pfam" id="PF16136">
    <property type="entry name" value="NLS_NINJA_AFP"/>
    <property type="match status" value="1"/>
</dbReference>
<accession>A0A8B8QM75</accession>